<dbReference type="HOGENOM" id="CLU_051638_7_0_11"/>
<organism evidence="3 4">
    <name type="scientific">Stackebrandtia nassauensis (strain DSM 44728 / CIP 108903 / NRRL B-16338 / NBRC 102104 / LLR-40K-21)</name>
    <dbReference type="NCBI Taxonomy" id="446470"/>
    <lineage>
        <taxon>Bacteria</taxon>
        <taxon>Bacillati</taxon>
        <taxon>Actinomycetota</taxon>
        <taxon>Actinomycetes</taxon>
        <taxon>Glycomycetales</taxon>
        <taxon>Glycomycetaceae</taxon>
        <taxon>Stackebrandtia</taxon>
    </lineage>
</organism>
<dbReference type="Proteomes" id="UP000000844">
    <property type="component" value="Chromosome"/>
</dbReference>
<dbReference type="InterPro" id="IPR051159">
    <property type="entry name" value="Hexapeptide_acetyltransf"/>
</dbReference>
<evidence type="ECO:0000313" key="3">
    <source>
        <dbReference type="EMBL" id="ADD44488.1"/>
    </source>
</evidence>
<dbReference type="CDD" id="cd04647">
    <property type="entry name" value="LbH_MAT_like"/>
    <property type="match status" value="1"/>
</dbReference>
<keyword evidence="1 3" id="KW-0808">Transferase</keyword>
<dbReference type="PANTHER" id="PTHR23416">
    <property type="entry name" value="SIALIC ACID SYNTHASE-RELATED"/>
    <property type="match status" value="1"/>
</dbReference>
<dbReference type="PROSITE" id="PS00101">
    <property type="entry name" value="HEXAPEP_TRANSFERASES"/>
    <property type="match status" value="1"/>
</dbReference>
<name>D3Q8P6_STANL</name>
<dbReference type="PANTHER" id="PTHR23416:SF78">
    <property type="entry name" value="LIPOPOLYSACCHARIDE BIOSYNTHESIS O-ACETYL TRANSFERASE WBBJ-RELATED"/>
    <property type="match status" value="1"/>
</dbReference>
<dbReference type="eggNOG" id="COG0110">
    <property type="taxonomic scope" value="Bacteria"/>
</dbReference>
<dbReference type="Pfam" id="PF00132">
    <property type="entry name" value="Hexapep"/>
    <property type="match status" value="1"/>
</dbReference>
<dbReference type="Pfam" id="PF14602">
    <property type="entry name" value="Hexapep_2"/>
    <property type="match status" value="1"/>
</dbReference>
<reference evidence="3 4" key="1">
    <citation type="journal article" date="2009" name="Stand. Genomic Sci.">
        <title>Complete genome sequence of Stackebrandtia nassauensis type strain (LLR-40K-21).</title>
        <authorList>
            <person name="Munk C."/>
            <person name="Lapidus A."/>
            <person name="Copeland A."/>
            <person name="Jando M."/>
            <person name="Mayilraj S."/>
            <person name="Glavina Del Rio T."/>
            <person name="Nolan M."/>
            <person name="Chen F."/>
            <person name="Lucas S."/>
            <person name="Tice H."/>
            <person name="Cheng J.F."/>
            <person name="Han C."/>
            <person name="Detter J.C."/>
            <person name="Bruce D."/>
            <person name="Goodwin L."/>
            <person name="Chain P."/>
            <person name="Pitluck S."/>
            <person name="Goker M."/>
            <person name="Ovchinikova G."/>
            <person name="Pati A."/>
            <person name="Ivanova N."/>
            <person name="Mavromatis K."/>
            <person name="Chen A."/>
            <person name="Palaniappan K."/>
            <person name="Land M."/>
            <person name="Hauser L."/>
            <person name="Chang Y.J."/>
            <person name="Jeffries C.D."/>
            <person name="Bristow J."/>
            <person name="Eisen J.A."/>
            <person name="Markowitz V."/>
            <person name="Hugenholtz P."/>
            <person name="Kyrpides N.C."/>
            <person name="Klenk H.P."/>
        </authorList>
    </citation>
    <scope>NUCLEOTIDE SEQUENCE [LARGE SCALE GENOMIC DNA]</scope>
    <source>
        <strain evidence="4">DSM 44728 / CIP 108903 / NRRL B-16338 / NBRC 102104 / LLR-40K-21</strain>
    </source>
</reference>
<proteinExistence type="predicted"/>
<keyword evidence="4" id="KW-1185">Reference proteome</keyword>
<dbReference type="InterPro" id="IPR018357">
    <property type="entry name" value="Hexapep_transf_CS"/>
</dbReference>
<keyword evidence="2" id="KW-0677">Repeat</keyword>
<sequence length="179" mass="19844">MWRLRFTPDYLRFAWLRLRRPWIRCRGMVYLGRRVTLTARRTYGRLILGRDVRLGADCAIRAHEGTVHIGDRCVFGARVTVNSYLDIHIGPETLIADDVYIIDFDHRFADTTTPIMDQGIVKSAVRVGSGCWLGTKVTVTRGVRIGDGAVIGAGSVVTRDIPPNAIAAGVPARVIGERA</sequence>
<gene>
    <name evidence="3" type="ordered locus">Snas_4847</name>
</gene>
<dbReference type="RefSeq" id="WP_013020059.1">
    <property type="nucleotide sequence ID" value="NC_013947.1"/>
</dbReference>
<accession>D3Q8P6</accession>
<evidence type="ECO:0000256" key="1">
    <source>
        <dbReference type="ARBA" id="ARBA00022679"/>
    </source>
</evidence>
<dbReference type="InterPro" id="IPR001451">
    <property type="entry name" value="Hexapep"/>
</dbReference>
<dbReference type="KEGG" id="sna:Snas_4847"/>
<evidence type="ECO:0000313" key="4">
    <source>
        <dbReference type="Proteomes" id="UP000000844"/>
    </source>
</evidence>
<dbReference type="AlphaFoldDB" id="D3Q8P6"/>
<dbReference type="OrthoDB" id="2643438at2"/>
<dbReference type="STRING" id="446470.Snas_4847"/>
<dbReference type="GO" id="GO:0016740">
    <property type="term" value="F:transferase activity"/>
    <property type="evidence" value="ECO:0007669"/>
    <property type="project" value="UniProtKB-KW"/>
</dbReference>
<dbReference type="SUPFAM" id="SSF51161">
    <property type="entry name" value="Trimeric LpxA-like enzymes"/>
    <property type="match status" value="1"/>
</dbReference>
<protein>
    <submittedName>
        <fullName evidence="3">Acetyltransferase (Isoleucine patch superfamily)-like protein</fullName>
    </submittedName>
</protein>
<dbReference type="Gene3D" id="2.160.10.10">
    <property type="entry name" value="Hexapeptide repeat proteins"/>
    <property type="match status" value="1"/>
</dbReference>
<evidence type="ECO:0000256" key="2">
    <source>
        <dbReference type="ARBA" id="ARBA00022737"/>
    </source>
</evidence>
<dbReference type="InterPro" id="IPR011004">
    <property type="entry name" value="Trimer_LpxA-like_sf"/>
</dbReference>
<dbReference type="EMBL" id="CP001778">
    <property type="protein sequence ID" value="ADD44488.1"/>
    <property type="molecule type" value="Genomic_DNA"/>
</dbReference>